<dbReference type="SUPFAM" id="SSF52540">
    <property type="entry name" value="P-loop containing nucleoside triphosphate hydrolases"/>
    <property type="match status" value="1"/>
</dbReference>
<dbReference type="InterPro" id="IPR027417">
    <property type="entry name" value="P-loop_NTPase"/>
</dbReference>
<protein>
    <submittedName>
        <fullName evidence="1">AAA family ATPase</fullName>
    </submittedName>
</protein>
<dbReference type="Gene3D" id="3.40.50.300">
    <property type="entry name" value="P-loop containing nucleotide triphosphate hydrolases"/>
    <property type="match status" value="1"/>
</dbReference>
<dbReference type="EMBL" id="BAABKO010000001">
    <property type="protein sequence ID" value="GAA4766126.1"/>
    <property type="molecule type" value="Genomic_DNA"/>
</dbReference>
<name>A0ABP8ZW33_9MICO</name>
<organism evidence="1 2">
    <name type="scientific">Microbacterium gilvum</name>
    <dbReference type="NCBI Taxonomy" id="1336204"/>
    <lineage>
        <taxon>Bacteria</taxon>
        <taxon>Bacillati</taxon>
        <taxon>Actinomycetota</taxon>
        <taxon>Actinomycetes</taxon>
        <taxon>Micrococcales</taxon>
        <taxon>Microbacteriaceae</taxon>
        <taxon>Microbacterium</taxon>
    </lineage>
</organism>
<proteinExistence type="predicted"/>
<sequence length="159" mass="17384">MIDGRSGAGKTTLARTVAAGWPGGAAQLVSLDELYPGWGGLREGAALACSLLLAPHLARERGRYRRFDWGAGTFAGEAVEIDPERALVVEGCGALTGSSARMADAAVWLDGDAEERRRRALERDGDGFRPHWERWAAQEELHIAAERPRERAHLRLRMP</sequence>
<gene>
    <name evidence="1" type="ORF">GCM10023351_06640</name>
</gene>
<evidence type="ECO:0000313" key="2">
    <source>
        <dbReference type="Proteomes" id="UP001501645"/>
    </source>
</evidence>
<dbReference type="Proteomes" id="UP001501645">
    <property type="component" value="Unassembled WGS sequence"/>
</dbReference>
<dbReference type="NCBIfam" id="NF005115">
    <property type="entry name" value="PRK06547.1"/>
    <property type="match status" value="1"/>
</dbReference>
<evidence type="ECO:0000313" key="1">
    <source>
        <dbReference type="EMBL" id="GAA4766126.1"/>
    </source>
</evidence>
<comment type="caution">
    <text evidence="1">The sequence shown here is derived from an EMBL/GenBank/DDBJ whole genome shotgun (WGS) entry which is preliminary data.</text>
</comment>
<keyword evidence="2" id="KW-1185">Reference proteome</keyword>
<reference evidence="2" key="1">
    <citation type="journal article" date="2019" name="Int. J. Syst. Evol. Microbiol.">
        <title>The Global Catalogue of Microorganisms (GCM) 10K type strain sequencing project: providing services to taxonomists for standard genome sequencing and annotation.</title>
        <authorList>
            <consortium name="The Broad Institute Genomics Platform"/>
            <consortium name="The Broad Institute Genome Sequencing Center for Infectious Disease"/>
            <person name="Wu L."/>
            <person name="Ma J."/>
        </authorList>
    </citation>
    <scope>NUCLEOTIDE SEQUENCE [LARGE SCALE GENOMIC DNA]</scope>
    <source>
        <strain evidence="2">JCM 18537</strain>
    </source>
</reference>
<accession>A0ABP8ZW33</accession>